<proteinExistence type="predicted"/>
<dbReference type="EMBL" id="HBGN01032697">
    <property type="protein sequence ID" value="CAD9349802.1"/>
    <property type="molecule type" value="Transcribed_RNA"/>
</dbReference>
<dbReference type="AlphaFoldDB" id="A0A7S1ZVY9"/>
<name>A0A7S1ZVY9_9STRA</name>
<organism evidence="1">
    <name type="scientific">Ditylum brightwellii</name>
    <dbReference type="NCBI Taxonomy" id="49249"/>
    <lineage>
        <taxon>Eukaryota</taxon>
        <taxon>Sar</taxon>
        <taxon>Stramenopiles</taxon>
        <taxon>Ochrophyta</taxon>
        <taxon>Bacillariophyta</taxon>
        <taxon>Mediophyceae</taxon>
        <taxon>Lithodesmiophycidae</taxon>
        <taxon>Lithodesmiales</taxon>
        <taxon>Lithodesmiaceae</taxon>
        <taxon>Ditylum</taxon>
    </lineage>
</organism>
<evidence type="ECO:0000313" key="1">
    <source>
        <dbReference type="EMBL" id="CAD9349802.1"/>
    </source>
</evidence>
<sequence length="152" mass="17215">MRTTFRNGSCKLTPLISSQIMHLKCNCLFSARSSSVYDQDRVNSTSLDNTADGEVYFTENAYCVMFLPEHNNKNGLCDLIKDESKPPLAINQQLYHVHRQMQLAVLGASKRFEEEQTCCTLKSLKAWKKAKGARKIQTAALGMRHGFQKKIP</sequence>
<gene>
    <name evidence="1" type="ORF">DBRI1063_LOCUS21133</name>
</gene>
<reference evidence="1" key="1">
    <citation type="submission" date="2021-01" db="EMBL/GenBank/DDBJ databases">
        <authorList>
            <person name="Corre E."/>
            <person name="Pelletier E."/>
            <person name="Niang G."/>
            <person name="Scheremetjew M."/>
            <person name="Finn R."/>
            <person name="Kale V."/>
            <person name="Holt S."/>
            <person name="Cochrane G."/>
            <person name="Meng A."/>
            <person name="Brown T."/>
            <person name="Cohen L."/>
        </authorList>
    </citation>
    <scope>NUCLEOTIDE SEQUENCE</scope>
    <source>
        <strain evidence="1">Pop2</strain>
    </source>
</reference>
<protein>
    <submittedName>
        <fullName evidence="1">Uncharacterized protein</fullName>
    </submittedName>
</protein>
<accession>A0A7S1ZVY9</accession>